<evidence type="ECO:0000256" key="2">
    <source>
        <dbReference type="ARBA" id="ARBA00012423"/>
    </source>
</evidence>
<gene>
    <name evidence="4" type="ORF">NQ314_011533</name>
</gene>
<evidence type="ECO:0000313" key="5">
    <source>
        <dbReference type="Proteomes" id="UP001162156"/>
    </source>
</evidence>
<evidence type="ECO:0000256" key="1">
    <source>
        <dbReference type="ARBA" id="ARBA00006499"/>
    </source>
</evidence>
<dbReference type="Pfam" id="PF02230">
    <property type="entry name" value="Abhydrolase_2"/>
    <property type="match status" value="1"/>
</dbReference>
<dbReference type="InterPro" id="IPR050565">
    <property type="entry name" value="LYPA1-2/EST-like"/>
</dbReference>
<dbReference type="PANTHER" id="PTHR10655">
    <property type="entry name" value="LYSOPHOSPHOLIPASE-RELATED"/>
    <property type="match status" value="1"/>
</dbReference>
<evidence type="ECO:0000259" key="3">
    <source>
        <dbReference type="Pfam" id="PF02230"/>
    </source>
</evidence>
<comment type="caution">
    <text evidence="4">The sequence shown here is derived from an EMBL/GenBank/DDBJ whole genome shotgun (WGS) entry which is preliminary data.</text>
</comment>
<dbReference type="GO" id="GO:0008474">
    <property type="term" value="F:palmitoyl-(protein) hydrolase activity"/>
    <property type="evidence" value="ECO:0007669"/>
    <property type="project" value="UniProtKB-EC"/>
</dbReference>
<name>A0AAV8XIF1_9CUCU</name>
<evidence type="ECO:0000313" key="4">
    <source>
        <dbReference type="EMBL" id="KAJ8938311.1"/>
    </source>
</evidence>
<dbReference type="InterPro" id="IPR003140">
    <property type="entry name" value="PLipase/COase/thioEstase"/>
</dbReference>
<organism evidence="4 5">
    <name type="scientific">Rhamnusium bicolor</name>
    <dbReference type="NCBI Taxonomy" id="1586634"/>
    <lineage>
        <taxon>Eukaryota</taxon>
        <taxon>Metazoa</taxon>
        <taxon>Ecdysozoa</taxon>
        <taxon>Arthropoda</taxon>
        <taxon>Hexapoda</taxon>
        <taxon>Insecta</taxon>
        <taxon>Pterygota</taxon>
        <taxon>Neoptera</taxon>
        <taxon>Endopterygota</taxon>
        <taxon>Coleoptera</taxon>
        <taxon>Polyphaga</taxon>
        <taxon>Cucujiformia</taxon>
        <taxon>Chrysomeloidea</taxon>
        <taxon>Cerambycidae</taxon>
        <taxon>Lepturinae</taxon>
        <taxon>Rhagiini</taxon>
        <taxon>Rhamnusium</taxon>
    </lineage>
</organism>
<comment type="similarity">
    <text evidence="1">Belongs to the AB hydrolase superfamily. AB hydrolase 2 family.</text>
</comment>
<accession>A0AAV8XIF1</accession>
<feature type="domain" description="Phospholipase/carboxylesterase/thioesterase" evidence="3">
    <location>
        <begin position="2"/>
        <end position="78"/>
    </location>
</feature>
<dbReference type="AlphaFoldDB" id="A0AAV8XIF1"/>
<dbReference type="Gene3D" id="3.40.50.1820">
    <property type="entry name" value="alpha/beta hydrolase"/>
    <property type="match status" value="1"/>
</dbReference>
<dbReference type="SUPFAM" id="SSF53474">
    <property type="entry name" value="alpha/beta-Hydrolases"/>
    <property type="match status" value="1"/>
</dbReference>
<dbReference type="EC" id="3.1.2.22" evidence="2"/>
<dbReference type="GO" id="GO:0052689">
    <property type="term" value="F:carboxylic ester hydrolase activity"/>
    <property type="evidence" value="ECO:0007669"/>
    <property type="project" value="TreeGrafter"/>
</dbReference>
<dbReference type="InterPro" id="IPR029058">
    <property type="entry name" value="AB_hydrolase_fold"/>
</dbReference>
<proteinExistence type="inferred from homology"/>
<keyword evidence="5" id="KW-1185">Reference proteome</keyword>
<protein>
    <recommendedName>
        <fullName evidence="2">palmitoyl-protein hydrolase</fullName>
        <ecNumber evidence="2">3.1.2.22</ecNumber>
    </recommendedName>
</protein>
<reference evidence="4" key="1">
    <citation type="journal article" date="2023" name="Insect Mol. Biol.">
        <title>Genome sequencing provides insights into the evolution of gene families encoding plant cell wall-degrading enzymes in longhorned beetles.</title>
        <authorList>
            <person name="Shin N.R."/>
            <person name="Okamura Y."/>
            <person name="Kirsch R."/>
            <person name="Pauchet Y."/>
        </authorList>
    </citation>
    <scope>NUCLEOTIDE SEQUENCE</scope>
    <source>
        <strain evidence="4">RBIC_L_NR</strain>
    </source>
</reference>
<dbReference type="EMBL" id="JANEYF010003203">
    <property type="protein sequence ID" value="KAJ8938311.1"/>
    <property type="molecule type" value="Genomic_DNA"/>
</dbReference>
<dbReference type="PANTHER" id="PTHR10655:SF68">
    <property type="entry name" value="PALMITOYL-PROTEIN HYDROLASE"/>
    <property type="match status" value="1"/>
</dbReference>
<dbReference type="Proteomes" id="UP001162156">
    <property type="component" value="Unassembled WGS sequence"/>
</dbReference>
<sequence>MGIKVATKQIHTLIEHEISGGISADRILLGGFSQGGALALYSALTYPQRVAGVVALSCWLPLSKSFPAAMKSSENIPVSIFPYI</sequence>
<dbReference type="GO" id="GO:0005737">
    <property type="term" value="C:cytoplasm"/>
    <property type="evidence" value="ECO:0007669"/>
    <property type="project" value="TreeGrafter"/>
</dbReference>